<sequence>MHNTQVDTRKTFLPYSKKERKDILFAILLLAPTLYLLLRIFILPIVQSLVWSFFKYNLMDGSAIEYVGLRNFIDISVLQDFWISMQNTSYFTVFSVVIELVIGFLCALILNQTFIGRSFFRGIIIIPWAMLTLVNGLLWNWIYQPGYGALNTILHKLHVLGADTNPVWLSSSTKVVFFTAVTDIWKMTPFMTLLLLAGMQSISASLYEAAAIDGANFWKKIWHVTLPQLMPSLMVALVLRVIGAFRVYDILTVFTGNPNTSVSYLTYNFAFRYFYLGRASAMAWISTIFILIFIVIYMIMLKRQQKEH</sequence>
<evidence type="ECO:0000256" key="1">
    <source>
        <dbReference type="ARBA" id="ARBA00004651"/>
    </source>
</evidence>
<evidence type="ECO:0000256" key="2">
    <source>
        <dbReference type="ARBA" id="ARBA00022448"/>
    </source>
</evidence>
<evidence type="ECO:0000256" key="6">
    <source>
        <dbReference type="ARBA" id="ARBA00023136"/>
    </source>
</evidence>
<gene>
    <name evidence="9" type="ORF">GK047_02150</name>
</gene>
<keyword evidence="6 7" id="KW-0472">Membrane</keyword>
<dbReference type="Pfam" id="PF00528">
    <property type="entry name" value="BPD_transp_1"/>
    <property type="match status" value="1"/>
</dbReference>
<dbReference type="PANTHER" id="PTHR30193">
    <property type="entry name" value="ABC TRANSPORTER PERMEASE PROTEIN"/>
    <property type="match status" value="1"/>
</dbReference>
<evidence type="ECO:0000256" key="7">
    <source>
        <dbReference type="RuleBase" id="RU363032"/>
    </source>
</evidence>
<keyword evidence="5 7" id="KW-1133">Transmembrane helix</keyword>
<feature type="transmembrane region" description="Helical" evidence="7">
    <location>
        <begin position="229"/>
        <end position="248"/>
    </location>
</feature>
<reference evidence="9" key="1">
    <citation type="submission" date="2020-02" db="EMBL/GenBank/DDBJ databases">
        <authorList>
            <person name="Shen X.-R."/>
            <person name="Zhang Y.-X."/>
        </authorList>
    </citation>
    <scope>NUCLEOTIDE SEQUENCE</scope>
    <source>
        <strain evidence="9">SYP-B3998</strain>
    </source>
</reference>
<feature type="domain" description="ABC transmembrane type-1" evidence="8">
    <location>
        <begin position="85"/>
        <end position="300"/>
    </location>
</feature>
<comment type="similarity">
    <text evidence="7">Belongs to the binding-protein-dependent transport system permease family.</text>
</comment>
<dbReference type="RefSeq" id="WP_163940620.1">
    <property type="nucleotide sequence ID" value="NZ_JAAIKC010000001.1"/>
</dbReference>
<dbReference type="InterPro" id="IPR000515">
    <property type="entry name" value="MetI-like"/>
</dbReference>
<feature type="transmembrane region" description="Helical" evidence="7">
    <location>
        <begin position="90"/>
        <end position="110"/>
    </location>
</feature>
<evidence type="ECO:0000256" key="3">
    <source>
        <dbReference type="ARBA" id="ARBA00022475"/>
    </source>
</evidence>
<comment type="caution">
    <text evidence="9">The sequence shown here is derived from an EMBL/GenBank/DDBJ whole genome shotgun (WGS) entry which is preliminary data.</text>
</comment>
<keyword evidence="2 7" id="KW-0813">Transport</keyword>
<protein>
    <submittedName>
        <fullName evidence="9">Sugar ABC transporter permease</fullName>
    </submittedName>
</protein>
<dbReference type="PANTHER" id="PTHR30193:SF37">
    <property type="entry name" value="INNER MEMBRANE ABC TRANSPORTER PERMEASE PROTEIN YCJO"/>
    <property type="match status" value="1"/>
</dbReference>
<evidence type="ECO:0000259" key="8">
    <source>
        <dbReference type="PROSITE" id="PS50928"/>
    </source>
</evidence>
<name>A0A6G3ZRY7_9BACL</name>
<keyword evidence="4 7" id="KW-0812">Transmembrane</keyword>
<evidence type="ECO:0000256" key="5">
    <source>
        <dbReference type="ARBA" id="ARBA00022989"/>
    </source>
</evidence>
<dbReference type="Gene3D" id="1.10.3720.10">
    <property type="entry name" value="MetI-like"/>
    <property type="match status" value="1"/>
</dbReference>
<dbReference type="AlphaFoldDB" id="A0A6G3ZRY7"/>
<keyword evidence="3" id="KW-1003">Cell membrane</keyword>
<dbReference type="PROSITE" id="PS50928">
    <property type="entry name" value="ABC_TM1"/>
    <property type="match status" value="1"/>
</dbReference>
<accession>A0A6G3ZRY7</accession>
<feature type="transmembrane region" description="Helical" evidence="7">
    <location>
        <begin position="281"/>
        <end position="301"/>
    </location>
</feature>
<evidence type="ECO:0000313" key="9">
    <source>
        <dbReference type="EMBL" id="NEW04820.1"/>
    </source>
</evidence>
<organism evidence="9">
    <name type="scientific">Paenibacillus sp. SYP-B3998</name>
    <dbReference type="NCBI Taxonomy" id="2678564"/>
    <lineage>
        <taxon>Bacteria</taxon>
        <taxon>Bacillati</taxon>
        <taxon>Bacillota</taxon>
        <taxon>Bacilli</taxon>
        <taxon>Bacillales</taxon>
        <taxon>Paenibacillaceae</taxon>
        <taxon>Paenibacillus</taxon>
    </lineage>
</organism>
<dbReference type="GO" id="GO:0055085">
    <property type="term" value="P:transmembrane transport"/>
    <property type="evidence" value="ECO:0007669"/>
    <property type="project" value="InterPro"/>
</dbReference>
<dbReference type="EMBL" id="JAAIKC010000001">
    <property type="protein sequence ID" value="NEW04820.1"/>
    <property type="molecule type" value="Genomic_DNA"/>
</dbReference>
<evidence type="ECO:0000256" key="4">
    <source>
        <dbReference type="ARBA" id="ARBA00022692"/>
    </source>
</evidence>
<dbReference type="InterPro" id="IPR051393">
    <property type="entry name" value="ABC_transporter_permease"/>
</dbReference>
<feature type="transmembrane region" description="Helical" evidence="7">
    <location>
        <begin position="23"/>
        <end position="46"/>
    </location>
</feature>
<proteinExistence type="inferred from homology"/>
<feature type="transmembrane region" description="Helical" evidence="7">
    <location>
        <begin position="122"/>
        <end position="142"/>
    </location>
</feature>
<dbReference type="SUPFAM" id="SSF161098">
    <property type="entry name" value="MetI-like"/>
    <property type="match status" value="1"/>
</dbReference>
<dbReference type="CDD" id="cd06261">
    <property type="entry name" value="TM_PBP2"/>
    <property type="match status" value="1"/>
</dbReference>
<dbReference type="GO" id="GO:0005886">
    <property type="term" value="C:plasma membrane"/>
    <property type="evidence" value="ECO:0007669"/>
    <property type="project" value="UniProtKB-SubCell"/>
</dbReference>
<comment type="subcellular location">
    <subcellularLocation>
        <location evidence="1 7">Cell membrane</location>
        <topology evidence="1 7">Multi-pass membrane protein</topology>
    </subcellularLocation>
</comment>
<dbReference type="InterPro" id="IPR035906">
    <property type="entry name" value="MetI-like_sf"/>
</dbReference>